<dbReference type="InterPro" id="IPR014017">
    <property type="entry name" value="DNA_helicase_UvrD-like_C"/>
</dbReference>
<evidence type="ECO:0000256" key="3">
    <source>
        <dbReference type="ARBA" id="ARBA00022806"/>
    </source>
</evidence>
<evidence type="ECO:0000313" key="12">
    <source>
        <dbReference type="EMBL" id="GAA1871017.1"/>
    </source>
</evidence>
<feature type="binding site" evidence="9">
    <location>
        <begin position="284"/>
        <end position="291"/>
    </location>
    <ligand>
        <name>ATP</name>
        <dbReference type="ChEBI" id="CHEBI:30616"/>
    </ligand>
</feature>
<name>A0ABP4ZTA4_9MICO</name>
<evidence type="ECO:0000256" key="6">
    <source>
        <dbReference type="ARBA" id="ARBA00034617"/>
    </source>
</evidence>
<dbReference type="Gene3D" id="3.40.50.300">
    <property type="entry name" value="P-loop containing nucleotide triphosphate hydrolases"/>
    <property type="match status" value="2"/>
</dbReference>
<comment type="catalytic activity">
    <reaction evidence="8">
        <text>ATP + H2O = ADP + phosphate + H(+)</text>
        <dbReference type="Rhea" id="RHEA:13065"/>
        <dbReference type="ChEBI" id="CHEBI:15377"/>
        <dbReference type="ChEBI" id="CHEBI:15378"/>
        <dbReference type="ChEBI" id="CHEBI:30616"/>
        <dbReference type="ChEBI" id="CHEBI:43474"/>
        <dbReference type="ChEBI" id="CHEBI:456216"/>
        <dbReference type="EC" id="5.6.2.4"/>
    </reaction>
</comment>
<keyword evidence="12" id="KW-0540">Nuclease</keyword>
<dbReference type="GO" id="GO:0004527">
    <property type="term" value="F:exonuclease activity"/>
    <property type="evidence" value="ECO:0007669"/>
    <property type="project" value="UniProtKB-KW"/>
</dbReference>
<dbReference type="InterPro" id="IPR014016">
    <property type="entry name" value="UvrD-like_ATP-bd"/>
</dbReference>
<comment type="catalytic activity">
    <reaction evidence="6">
        <text>Couples ATP hydrolysis with the unwinding of duplex DNA by translocating in the 3'-5' direction.</text>
        <dbReference type="EC" id="5.6.2.4"/>
    </reaction>
</comment>
<comment type="caution">
    <text evidence="12">The sequence shown here is derived from an EMBL/GenBank/DDBJ whole genome shotgun (WGS) entry which is preliminary data.</text>
</comment>
<dbReference type="Proteomes" id="UP001501094">
    <property type="component" value="Unassembled WGS sequence"/>
</dbReference>
<dbReference type="Pfam" id="PF13361">
    <property type="entry name" value="UvrD_C"/>
    <property type="match status" value="1"/>
</dbReference>
<dbReference type="EC" id="5.6.2.4" evidence="7"/>
<dbReference type="Pfam" id="PF00580">
    <property type="entry name" value="UvrD-helicase"/>
    <property type="match status" value="1"/>
</dbReference>
<keyword evidence="2 9" id="KW-0378">Hydrolase</keyword>
<keyword evidence="5" id="KW-0413">Isomerase</keyword>
<evidence type="ECO:0000256" key="7">
    <source>
        <dbReference type="ARBA" id="ARBA00034808"/>
    </source>
</evidence>
<feature type="region of interest" description="Disordered" evidence="10">
    <location>
        <begin position="584"/>
        <end position="605"/>
    </location>
</feature>
<evidence type="ECO:0000259" key="11">
    <source>
        <dbReference type="PROSITE" id="PS51198"/>
    </source>
</evidence>
<reference evidence="13" key="1">
    <citation type="journal article" date="2019" name="Int. J. Syst. Evol. Microbiol.">
        <title>The Global Catalogue of Microorganisms (GCM) 10K type strain sequencing project: providing services to taxonomists for standard genome sequencing and annotation.</title>
        <authorList>
            <consortium name="The Broad Institute Genomics Platform"/>
            <consortium name="The Broad Institute Genome Sequencing Center for Infectious Disease"/>
            <person name="Wu L."/>
            <person name="Ma J."/>
        </authorList>
    </citation>
    <scope>NUCLEOTIDE SEQUENCE [LARGE SCALE GENOMIC DNA]</scope>
    <source>
        <strain evidence="13">JCM 14326</strain>
    </source>
</reference>
<keyword evidence="1 9" id="KW-0547">Nucleotide-binding</keyword>
<evidence type="ECO:0000256" key="4">
    <source>
        <dbReference type="ARBA" id="ARBA00022840"/>
    </source>
</evidence>
<evidence type="ECO:0000256" key="9">
    <source>
        <dbReference type="PROSITE-ProRule" id="PRU00560"/>
    </source>
</evidence>
<evidence type="ECO:0000256" key="10">
    <source>
        <dbReference type="SAM" id="MobiDB-lite"/>
    </source>
</evidence>
<keyword evidence="12" id="KW-0269">Exonuclease</keyword>
<accession>A0ABP4ZTA4</accession>
<keyword evidence="13" id="KW-1185">Reference proteome</keyword>
<evidence type="ECO:0000256" key="1">
    <source>
        <dbReference type="ARBA" id="ARBA00022741"/>
    </source>
</evidence>
<dbReference type="Gene3D" id="3.30.565.10">
    <property type="entry name" value="Histidine kinase-like ATPase, C-terminal domain"/>
    <property type="match status" value="1"/>
</dbReference>
<dbReference type="InterPro" id="IPR027417">
    <property type="entry name" value="P-loop_NTPase"/>
</dbReference>
<dbReference type="Pfam" id="PF07730">
    <property type="entry name" value="HisKA_3"/>
    <property type="match status" value="1"/>
</dbReference>
<proteinExistence type="predicted"/>
<keyword evidence="4 9" id="KW-0067">ATP-binding</keyword>
<dbReference type="PROSITE" id="PS51198">
    <property type="entry name" value="UVRD_HELICASE_ATP_BIND"/>
    <property type="match status" value="1"/>
</dbReference>
<dbReference type="InterPro" id="IPR000212">
    <property type="entry name" value="DNA_helicase_UvrD/REP"/>
</dbReference>
<evidence type="ECO:0000256" key="8">
    <source>
        <dbReference type="ARBA" id="ARBA00048988"/>
    </source>
</evidence>
<dbReference type="SUPFAM" id="SSF55874">
    <property type="entry name" value="ATPase domain of HSP90 chaperone/DNA topoisomerase II/histidine kinase"/>
    <property type="match status" value="1"/>
</dbReference>
<dbReference type="PANTHER" id="PTHR11070">
    <property type="entry name" value="UVRD / RECB / PCRA DNA HELICASE FAMILY MEMBER"/>
    <property type="match status" value="1"/>
</dbReference>
<dbReference type="SUPFAM" id="SSF52540">
    <property type="entry name" value="P-loop containing nucleoside triphosphate hydrolases"/>
    <property type="match status" value="1"/>
</dbReference>
<dbReference type="InterPro" id="IPR011712">
    <property type="entry name" value="Sig_transdc_His_kin_sub3_dim/P"/>
</dbReference>
<evidence type="ECO:0000256" key="2">
    <source>
        <dbReference type="ARBA" id="ARBA00022801"/>
    </source>
</evidence>
<dbReference type="CDD" id="cd16917">
    <property type="entry name" value="HATPase_UhpB-NarQ-NarX-like"/>
    <property type="match status" value="1"/>
</dbReference>
<dbReference type="InterPro" id="IPR036890">
    <property type="entry name" value="HATPase_C_sf"/>
</dbReference>
<gene>
    <name evidence="12" type="ORF">GCM10009751_32700</name>
</gene>
<keyword evidence="3 9" id="KW-0347">Helicase</keyword>
<evidence type="ECO:0000256" key="5">
    <source>
        <dbReference type="ARBA" id="ARBA00023235"/>
    </source>
</evidence>
<dbReference type="Gene3D" id="1.20.5.1930">
    <property type="match status" value="1"/>
</dbReference>
<protein>
    <recommendedName>
        <fullName evidence="7">DNA 3'-5' helicase</fullName>
        <ecNumber evidence="7">5.6.2.4</ecNumber>
    </recommendedName>
</protein>
<sequence length="964" mass="102741">MPQVIIPSEVPSLDGSVRSQAYAFLDKLRRDDTLPSLHIEPMKQAADRRVRTGRVSQFWRAVLVKLTGSDDEPRYVYLGTFPHDDAIAYARGVIFQRNPRTGVAEVIRVDPDPAGLAGIESTPGPDAAPPAVPGPPTGTSPAPILQVHGVTFEDLLDLGIDSQVAHQALLAADETQLLEVALAAPSKLQSDALLLLGDGSTPAQVRASYAVGPVAADATPDTDDDLIDALDHPASRMQFAYLEDDDDLRAAIEDEDFARWRVFLHPEQRKYAEARTNGAFRLSGGAGTGKTVVLLHRARHLHRANPSARILLTTYNKTLAKALQDNLLTLDKTLRLAKKPGDPGIYIGTIDAVSWHLVLKGADHGLDVAAATSAVLGHTRADVVPATKDGSWKAAVRQAGQKLPESLRNEDFLASEYATVVVPAYITARDVYLRTQRPGRGVSLGRAQRNAVWDVVDAYRTAAARAGTTDYDEKAMIAATALDAAAERGGARLADHVLVDEAQDLTPARVLLLRALVAPGPDDLFLAEDSLQRIYSPRIVLSRHGIRVTGRSRRLTLNYRTTAQNLGYASGILSGREVVGMDDDVDDADGLRSSRSGPPPTADGYDTLEKAFDAAADRVENWLEAGEPAETIAVLLRSSNEATMIVSELSRRGLPVQYVGAKDQPRAGRVVAMTMHRSKGMEFRSVLVFGTTTRSASAVDRLPDGDRPDALQRERSLLYVATTRARDNLALVWDGDRSELLPEWGPGRAPAGATIAGTEVPDAHAALAREMHDTVGHSLAEIALSASALEVAAGTDPAVRELLASIRAAARRAGHELRGILASLRTGAEGRATVSFADLTDHLTRLRAQGARITSNVVVTHGASADAALARACYRIVQESVTNALKHAPGLPIDITLRGAPTTGVTLVVRNPLPAVAPAGSTTGSGSGIEGMTARATELGGTLSARAAAGRFIVNARLPWRGAR</sequence>
<evidence type="ECO:0000313" key="13">
    <source>
        <dbReference type="Proteomes" id="UP001501094"/>
    </source>
</evidence>
<dbReference type="PANTHER" id="PTHR11070:SF45">
    <property type="entry name" value="DNA 3'-5' HELICASE"/>
    <property type="match status" value="1"/>
</dbReference>
<dbReference type="RefSeq" id="WP_344104959.1">
    <property type="nucleotide sequence ID" value="NZ_BAAANL010000007.1"/>
</dbReference>
<dbReference type="EMBL" id="BAAANL010000007">
    <property type="protein sequence ID" value="GAA1871017.1"/>
    <property type="molecule type" value="Genomic_DNA"/>
</dbReference>
<organism evidence="12 13">
    <name type="scientific">Myceligenerans crystallogenes</name>
    <dbReference type="NCBI Taxonomy" id="316335"/>
    <lineage>
        <taxon>Bacteria</taxon>
        <taxon>Bacillati</taxon>
        <taxon>Actinomycetota</taxon>
        <taxon>Actinomycetes</taxon>
        <taxon>Micrococcales</taxon>
        <taxon>Promicromonosporaceae</taxon>
        <taxon>Myceligenerans</taxon>
    </lineage>
</organism>
<feature type="domain" description="UvrD-like helicase ATP-binding" evidence="11">
    <location>
        <begin position="263"/>
        <end position="571"/>
    </location>
</feature>